<dbReference type="PANTHER" id="PTHR11614">
    <property type="entry name" value="PHOSPHOLIPASE-RELATED"/>
    <property type="match status" value="1"/>
</dbReference>
<evidence type="ECO:0000313" key="2">
    <source>
        <dbReference type="EMBL" id="KOO38000.1"/>
    </source>
</evidence>
<dbReference type="InterPro" id="IPR022742">
    <property type="entry name" value="Hydrolase_4"/>
</dbReference>
<dbReference type="PATRIC" id="fig|136160.3.peg.915"/>
<dbReference type="AlphaFoldDB" id="A0A0M0KGN3"/>
<dbReference type="GeneID" id="87598808"/>
<protein>
    <submittedName>
        <fullName evidence="2">Phospholipase</fullName>
    </submittedName>
</protein>
<dbReference type="Gene3D" id="3.40.50.1820">
    <property type="entry name" value="alpha/beta hydrolase"/>
    <property type="match status" value="1"/>
</dbReference>
<accession>A0A0M0KGN3</accession>
<gene>
    <name evidence="2" type="ORF">AMD02_03365</name>
</gene>
<evidence type="ECO:0000259" key="1">
    <source>
        <dbReference type="Pfam" id="PF12146"/>
    </source>
</evidence>
<accession>A0A4Y7WWC9</accession>
<dbReference type="SMR" id="A0A0M0KGN3"/>
<dbReference type="InterPro" id="IPR029058">
    <property type="entry name" value="AB_hydrolase_fold"/>
</dbReference>
<dbReference type="OMA" id="SYEGWSH"/>
<comment type="caution">
    <text evidence="2">The sequence shown here is derived from an EMBL/GenBank/DDBJ whole genome shotgun (WGS) entry which is preliminary data.</text>
</comment>
<dbReference type="InterPro" id="IPR051044">
    <property type="entry name" value="MAG_DAG_Lipase"/>
</dbReference>
<dbReference type="Pfam" id="PF12146">
    <property type="entry name" value="Hydrolase_4"/>
    <property type="match status" value="1"/>
</dbReference>
<sequence>MWKWEVAEPRGVVVVIHGAGEHHGRYQWLAKKFNSIGLSVVMGDLPGQGRTRGKRGHIQSFQQYIDVVLEWVEAAKLEHVPIFLFGHSMGGLVAVRTMIEGGTLPVRAVILSSPCFDLYQSPGKGKELASKMLHRVTPTFSHHSGIRSDLVTRNEEIREAYLKDELRVTKVSTKWYYELSKAMRDTRRYPEKFPNVPLLVMQAGEDYITDRKAAWEWFNSVQVTEKAYKEWNGLYHEIFNEPEREAVFQYTCFFIEQQLS</sequence>
<name>A0A0M0KGN3_ALKHA</name>
<dbReference type="EMBL" id="LILD01000001">
    <property type="protein sequence ID" value="KOO38000.1"/>
    <property type="molecule type" value="Genomic_DNA"/>
</dbReference>
<feature type="domain" description="Serine aminopeptidase S33" evidence="1">
    <location>
        <begin position="8"/>
        <end position="243"/>
    </location>
</feature>
<organism evidence="2">
    <name type="scientific">Halalkalibacterium halodurans</name>
    <name type="common">Bacillus halodurans</name>
    <dbReference type="NCBI Taxonomy" id="86665"/>
    <lineage>
        <taxon>Bacteria</taxon>
        <taxon>Bacillati</taxon>
        <taxon>Bacillota</taxon>
        <taxon>Bacilli</taxon>
        <taxon>Bacillales</taxon>
        <taxon>Bacillaceae</taxon>
        <taxon>Halalkalibacterium (ex Joshi et al. 2022)</taxon>
    </lineage>
</organism>
<dbReference type="RefSeq" id="WP_010899429.1">
    <property type="nucleotide sequence ID" value="NZ_CP040441.1"/>
</dbReference>
<proteinExistence type="predicted"/>
<dbReference type="SUPFAM" id="SSF53474">
    <property type="entry name" value="alpha/beta-Hydrolases"/>
    <property type="match status" value="1"/>
</dbReference>
<reference evidence="2" key="1">
    <citation type="submission" date="2015-08" db="EMBL/GenBank/DDBJ databases">
        <title>Complete DNA Sequence of Pseudomonas syringae pv. actinidiae, the Causal Agent of Kiwifruit Canker Disease.</title>
        <authorList>
            <person name="Rikkerink E.H.A."/>
            <person name="Fineran P.C."/>
        </authorList>
    </citation>
    <scope>NUCLEOTIDE SEQUENCE</scope>
    <source>
        <strain evidence="2">DSM 13666</strain>
    </source>
</reference>